<feature type="region of interest" description="Disordered" evidence="4">
    <location>
        <begin position="584"/>
        <end position="617"/>
    </location>
</feature>
<proteinExistence type="predicted"/>
<dbReference type="GO" id="GO:0005634">
    <property type="term" value="C:nucleus"/>
    <property type="evidence" value="ECO:0007669"/>
    <property type="project" value="UniProtKB-SubCell"/>
</dbReference>
<feature type="domain" description="BRCT" evidence="5">
    <location>
        <begin position="795"/>
        <end position="884"/>
    </location>
</feature>
<dbReference type="OrthoDB" id="342264at2759"/>
<keyword evidence="3" id="KW-0539">Nucleus</keyword>
<dbReference type="PROSITE" id="PS50172">
    <property type="entry name" value="BRCT"/>
    <property type="match status" value="1"/>
</dbReference>
<feature type="compositionally biased region" description="Polar residues" evidence="4">
    <location>
        <begin position="7"/>
        <end position="19"/>
    </location>
</feature>
<sequence length="1017" mass="113536">MADQGDTETQVLESVSRFSSLPPVGDCKDVKDETVLFDDTWELDSPLEESQLEKLDFDTIVVDDPDSMNNVELQTKCEYEEEVVLDSEDEGISRTKLASSVDKFSFDKPGRRVKGNGMNSQKMHLYILDEQAEYLVPYSCGSIDDQHATDSLEGDKKLTSNFETSDLGQDNKFAKVNCSGSQEPGGSSQANALNFVDHFLSLNDVALSPRMDSTKTMKEKSPHVSSAKGIHSLAKRIVLGTPNGEKEIFKWDDGDQQGEADFFRNKSEVRHQKARLFDSSGSKSSANKDKQKQEFANLEQEIMASAPSKSSFPVHGSKEICSMVQVSDMKIDNNSIKELEEDRYVKISEELQQFDACSISDSLDMCDVGFNTQIAAEAMEALAYAPPANCATGDAHYDTWDNLEVSGVNLTWSKAHAGHPYPQESVCFNVGDVSVKRKQRTGPVENFQGTSNSSQKHFENQDIETKIRRTKSLAGRQSIARICAHASEISERSPKVIKHGKVGRVKRQNNSKACENSISSIAAGHISPVKGNDQVVLVSHQTMNHVIEGGARMCQDQFDSTGERTNNDMAGGIITYKRRRSLSANPPLASKFPELRLGSSARTSNNTNEPEQTSVDVDSLTSYLRLDSWNYPKRKRTPHKVQSNSGRANRLFASLVTADEKVSAAHSKRRQKLEENVRTACLNAKSKSKSWDYPTGKRSFCRVGNNSNRPNNLCSSFVIVKEKESDSHPKKSQTRSNYNTTDVCAKGALVVTSKNLSDKCHNKTRNRSLPKSSSRERVGLAAPKSKPEFTWKDLRRRRVMTYVRVLFSQHLGDVIIKKQKKILTRLGASVASSLMDATHFVANRFVRTRNMLEAIALGKPVVTHLWLESCSQASSFIDEISYILRDTKKEKEIGFRLPVSLAQAMQNPLLKGRRVFITSSIKPDKEMLACLVKAVHGQVVESWQIPLAEDPNLQDDLLILSCEEDHAICLPFLNKGAAVYESELLLNGIVIQKLEYERHQLFGHQGIRNRPKSRSRW</sequence>
<dbReference type="SUPFAM" id="SSF52113">
    <property type="entry name" value="BRCT domain"/>
    <property type="match status" value="1"/>
</dbReference>
<gene>
    <name evidence="6" type="ORF">HS088_TW17G00245</name>
</gene>
<dbReference type="InterPro" id="IPR001357">
    <property type="entry name" value="BRCT_dom"/>
</dbReference>
<dbReference type="InterPro" id="IPR051579">
    <property type="entry name" value="DDR_Transcriptional_Reg"/>
</dbReference>
<evidence type="ECO:0000313" key="7">
    <source>
        <dbReference type="Proteomes" id="UP000593562"/>
    </source>
</evidence>
<protein>
    <recommendedName>
        <fullName evidence="5">BRCT domain-containing protein</fullName>
    </recommendedName>
</protein>
<dbReference type="Pfam" id="PF16589">
    <property type="entry name" value="BRCT_2"/>
    <property type="match status" value="1"/>
</dbReference>
<dbReference type="SMART" id="SM00292">
    <property type="entry name" value="BRCT"/>
    <property type="match status" value="1"/>
</dbReference>
<dbReference type="CDD" id="cd18432">
    <property type="entry name" value="BRCT_PAXIP1_rpt6_like"/>
    <property type="match status" value="1"/>
</dbReference>
<dbReference type="AlphaFoldDB" id="A0A7J7CFK0"/>
<feature type="region of interest" description="Disordered" evidence="4">
    <location>
        <begin position="1"/>
        <end position="24"/>
    </location>
</feature>
<dbReference type="InterPro" id="IPR036420">
    <property type="entry name" value="BRCT_dom_sf"/>
</dbReference>
<dbReference type="CDD" id="cd17744">
    <property type="entry name" value="BRCT_MDC1_rpt1"/>
    <property type="match status" value="1"/>
</dbReference>
<dbReference type="PANTHER" id="PTHR23196">
    <property type="entry name" value="PAX TRANSCRIPTION ACTIVATION DOMAIN INTERACTING PROTEIN"/>
    <property type="match status" value="1"/>
</dbReference>
<dbReference type="Pfam" id="PF16770">
    <property type="entry name" value="RTT107_BRCT_5"/>
    <property type="match status" value="1"/>
</dbReference>
<dbReference type="GO" id="GO:0006974">
    <property type="term" value="P:DNA damage response"/>
    <property type="evidence" value="ECO:0007669"/>
    <property type="project" value="UniProtKB-KW"/>
</dbReference>
<dbReference type="Proteomes" id="UP000593562">
    <property type="component" value="Unassembled WGS sequence"/>
</dbReference>
<reference evidence="6 7" key="1">
    <citation type="journal article" date="2020" name="Nat. Commun.">
        <title>Genome of Tripterygium wilfordii and identification of cytochrome P450 involved in triptolide biosynthesis.</title>
        <authorList>
            <person name="Tu L."/>
            <person name="Su P."/>
            <person name="Zhang Z."/>
            <person name="Gao L."/>
            <person name="Wang J."/>
            <person name="Hu T."/>
            <person name="Zhou J."/>
            <person name="Zhang Y."/>
            <person name="Zhao Y."/>
            <person name="Liu Y."/>
            <person name="Song Y."/>
            <person name="Tong Y."/>
            <person name="Lu Y."/>
            <person name="Yang J."/>
            <person name="Xu C."/>
            <person name="Jia M."/>
            <person name="Peters R.J."/>
            <person name="Huang L."/>
            <person name="Gao W."/>
        </authorList>
    </citation>
    <scope>NUCLEOTIDE SEQUENCE [LARGE SCALE GENOMIC DNA]</scope>
    <source>
        <strain evidence="7">cv. XIE 37</strain>
        <tissue evidence="6">Leaf</tissue>
    </source>
</reference>
<evidence type="ECO:0000256" key="2">
    <source>
        <dbReference type="ARBA" id="ARBA00022763"/>
    </source>
</evidence>
<comment type="caution">
    <text evidence="6">The sequence shown here is derived from an EMBL/GenBank/DDBJ whole genome shotgun (WGS) entry which is preliminary data.</text>
</comment>
<dbReference type="InParanoid" id="A0A7J7CFK0"/>
<comment type="subcellular location">
    <subcellularLocation>
        <location evidence="1">Nucleus</location>
    </subcellularLocation>
</comment>
<evidence type="ECO:0000256" key="3">
    <source>
        <dbReference type="ARBA" id="ARBA00023242"/>
    </source>
</evidence>
<feature type="compositionally biased region" description="Polar residues" evidence="4">
    <location>
        <begin position="600"/>
        <end position="617"/>
    </location>
</feature>
<evidence type="ECO:0000256" key="1">
    <source>
        <dbReference type="ARBA" id="ARBA00004123"/>
    </source>
</evidence>
<accession>A0A7J7CFK0</accession>
<keyword evidence="2" id="KW-0227">DNA damage</keyword>
<evidence type="ECO:0000313" key="6">
    <source>
        <dbReference type="EMBL" id="KAF5732715.1"/>
    </source>
</evidence>
<dbReference type="FunCoup" id="A0A7J7CFK0">
    <property type="interactions" value="22"/>
</dbReference>
<dbReference type="Gene3D" id="3.40.50.10190">
    <property type="entry name" value="BRCT domain"/>
    <property type="match status" value="2"/>
</dbReference>
<name>A0A7J7CFK0_TRIWF</name>
<organism evidence="6 7">
    <name type="scientific">Tripterygium wilfordii</name>
    <name type="common">Thunder God vine</name>
    <dbReference type="NCBI Taxonomy" id="458696"/>
    <lineage>
        <taxon>Eukaryota</taxon>
        <taxon>Viridiplantae</taxon>
        <taxon>Streptophyta</taxon>
        <taxon>Embryophyta</taxon>
        <taxon>Tracheophyta</taxon>
        <taxon>Spermatophyta</taxon>
        <taxon>Magnoliopsida</taxon>
        <taxon>eudicotyledons</taxon>
        <taxon>Gunneridae</taxon>
        <taxon>Pentapetalae</taxon>
        <taxon>rosids</taxon>
        <taxon>fabids</taxon>
        <taxon>Celastrales</taxon>
        <taxon>Celastraceae</taxon>
        <taxon>Tripterygium</taxon>
    </lineage>
</organism>
<dbReference type="PANTHER" id="PTHR23196:SF32">
    <property type="entry name" value="BRCT DOMAIN-CONTAINING DNA REPAIR PROTEIN"/>
    <property type="match status" value="1"/>
</dbReference>
<feature type="region of interest" description="Disordered" evidence="4">
    <location>
        <begin position="759"/>
        <end position="781"/>
    </location>
</feature>
<dbReference type="EMBL" id="JAAARO010000017">
    <property type="protein sequence ID" value="KAF5732715.1"/>
    <property type="molecule type" value="Genomic_DNA"/>
</dbReference>
<evidence type="ECO:0000256" key="4">
    <source>
        <dbReference type="SAM" id="MobiDB-lite"/>
    </source>
</evidence>
<evidence type="ECO:0000259" key="5">
    <source>
        <dbReference type="PROSITE" id="PS50172"/>
    </source>
</evidence>
<keyword evidence="7" id="KW-1185">Reference proteome</keyword>